<dbReference type="PANTHER" id="PTHR46896:SF3">
    <property type="entry name" value="FI06413P-RELATED"/>
    <property type="match status" value="1"/>
</dbReference>
<feature type="compositionally biased region" description="Pro residues" evidence="6">
    <location>
        <begin position="752"/>
        <end position="761"/>
    </location>
</feature>
<feature type="compositionally biased region" description="Low complexity" evidence="6">
    <location>
        <begin position="541"/>
        <end position="566"/>
    </location>
</feature>
<dbReference type="PROSITE" id="PS50600">
    <property type="entry name" value="ULP_PROTEASE"/>
    <property type="match status" value="1"/>
</dbReference>
<name>A0A9P0JN16_ACAOB</name>
<dbReference type="SUPFAM" id="SSF54001">
    <property type="entry name" value="Cysteine proteinases"/>
    <property type="match status" value="1"/>
</dbReference>
<evidence type="ECO:0000259" key="7">
    <source>
        <dbReference type="PROSITE" id="PS50600"/>
    </source>
</evidence>
<reference evidence="8" key="1">
    <citation type="submission" date="2022-03" db="EMBL/GenBank/DDBJ databases">
        <authorList>
            <person name="Sayadi A."/>
        </authorList>
    </citation>
    <scope>NUCLEOTIDE SEQUENCE</scope>
</reference>
<keyword evidence="2" id="KW-0597">Phosphoprotein</keyword>
<evidence type="ECO:0000313" key="9">
    <source>
        <dbReference type="Proteomes" id="UP001152888"/>
    </source>
</evidence>
<feature type="region of interest" description="Disordered" evidence="6">
    <location>
        <begin position="284"/>
        <end position="394"/>
    </location>
</feature>
<evidence type="ECO:0000256" key="3">
    <source>
        <dbReference type="ARBA" id="ARBA00022670"/>
    </source>
</evidence>
<dbReference type="Pfam" id="PF02902">
    <property type="entry name" value="Peptidase_C48"/>
    <property type="match status" value="1"/>
</dbReference>
<feature type="compositionally biased region" description="Low complexity" evidence="6">
    <location>
        <begin position="484"/>
        <end position="498"/>
    </location>
</feature>
<feature type="compositionally biased region" description="Basic and acidic residues" evidence="6">
    <location>
        <begin position="1502"/>
        <end position="1521"/>
    </location>
</feature>
<comment type="caution">
    <text evidence="8">The sequence shown here is derived from an EMBL/GenBank/DDBJ whole genome shotgun (WGS) entry which is preliminary data.</text>
</comment>
<feature type="region of interest" description="Disordered" evidence="6">
    <location>
        <begin position="427"/>
        <end position="456"/>
    </location>
</feature>
<dbReference type="GO" id="GO:0070139">
    <property type="term" value="F:SUMO-specific endopeptidase activity"/>
    <property type="evidence" value="ECO:0007669"/>
    <property type="project" value="TreeGrafter"/>
</dbReference>
<keyword evidence="3" id="KW-0645">Protease</keyword>
<feature type="compositionally biased region" description="Polar residues" evidence="6">
    <location>
        <begin position="1531"/>
        <end position="1544"/>
    </location>
</feature>
<evidence type="ECO:0000256" key="5">
    <source>
        <dbReference type="ARBA" id="ARBA00022801"/>
    </source>
</evidence>
<keyword evidence="4" id="KW-0833">Ubl conjugation pathway</keyword>
<feature type="compositionally biased region" description="Acidic residues" evidence="6">
    <location>
        <begin position="1281"/>
        <end position="1292"/>
    </location>
</feature>
<feature type="compositionally biased region" description="Polar residues" evidence="6">
    <location>
        <begin position="369"/>
        <end position="379"/>
    </location>
</feature>
<feature type="compositionally biased region" description="Acidic residues" evidence="6">
    <location>
        <begin position="436"/>
        <end position="449"/>
    </location>
</feature>
<evidence type="ECO:0000256" key="6">
    <source>
        <dbReference type="SAM" id="MobiDB-lite"/>
    </source>
</evidence>
<evidence type="ECO:0000256" key="4">
    <source>
        <dbReference type="ARBA" id="ARBA00022786"/>
    </source>
</evidence>
<feature type="compositionally biased region" description="Pro residues" evidence="6">
    <location>
        <begin position="719"/>
        <end position="738"/>
    </location>
</feature>
<dbReference type="InterPro" id="IPR051947">
    <property type="entry name" value="Sentrin-specific_protease"/>
</dbReference>
<proteinExistence type="inferred from homology"/>
<keyword evidence="5" id="KW-0378">Hydrolase</keyword>
<evidence type="ECO:0000256" key="1">
    <source>
        <dbReference type="ARBA" id="ARBA00005234"/>
    </source>
</evidence>
<gene>
    <name evidence="8" type="ORF">ACAOBT_LOCUS141</name>
</gene>
<feature type="region of interest" description="Disordered" evidence="6">
    <location>
        <begin position="688"/>
        <end position="766"/>
    </location>
</feature>
<dbReference type="GO" id="GO:0006508">
    <property type="term" value="P:proteolysis"/>
    <property type="evidence" value="ECO:0007669"/>
    <property type="project" value="UniProtKB-KW"/>
</dbReference>
<comment type="similarity">
    <text evidence="1">Belongs to the peptidase C48 family.</text>
</comment>
<feature type="region of interest" description="Disordered" evidence="6">
    <location>
        <begin position="115"/>
        <end position="186"/>
    </location>
</feature>
<dbReference type="GO" id="GO:0005634">
    <property type="term" value="C:nucleus"/>
    <property type="evidence" value="ECO:0007669"/>
    <property type="project" value="TreeGrafter"/>
</dbReference>
<protein>
    <recommendedName>
        <fullName evidence="7">Ubiquitin-like protease family profile domain-containing protein</fullName>
    </recommendedName>
</protein>
<dbReference type="EMBL" id="CAKOFQ010006651">
    <property type="protein sequence ID" value="CAH1953622.1"/>
    <property type="molecule type" value="Genomic_DNA"/>
</dbReference>
<organism evidence="8 9">
    <name type="scientific">Acanthoscelides obtectus</name>
    <name type="common">Bean weevil</name>
    <name type="synonym">Bruchus obtectus</name>
    <dbReference type="NCBI Taxonomy" id="200917"/>
    <lineage>
        <taxon>Eukaryota</taxon>
        <taxon>Metazoa</taxon>
        <taxon>Ecdysozoa</taxon>
        <taxon>Arthropoda</taxon>
        <taxon>Hexapoda</taxon>
        <taxon>Insecta</taxon>
        <taxon>Pterygota</taxon>
        <taxon>Neoptera</taxon>
        <taxon>Endopterygota</taxon>
        <taxon>Coleoptera</taxon>
        <taxon>Polyphaga</taxon>
        <taxon>Cucujiformia</taxon>
        <taxon>Chrysomeloidea</taxon>
        <taxon>Chrysomelidae</taxon>
        <taxon>Bruchinae</taxon>
        <taxon>Bruchini</taxon>
        <taxon>Acanthoscelides</taxon>
    </lineage>
</organism>
<dbReference type="Gene3D" id="3.40.395.10">
    <property type="entry name" value="Adenoviral Proteinase, Chain A"/>
    <property type="match status" value="1"/>
</dbReference>
<dbReference type="PANTHER" id="PTHR46896">
    <property type="entry name" value="SENTRIN-SPECIFIC PROTEASE"/>
    <property type="match status" value="1"/>
</dbReference>
<feature type="region of interest" description="Disordered" evidence="6">
    <location>
        <begin position="805"/>
        <end position="841"/>
    </location>
</feature>
<evidence type="ECO:0000313" key="8">
    <source>
        <dbReference type="EMBL" id="CAH1953622.1"/>
    </source>
</evidence>
<feature type="region of interest" description="Disordered" evidence="6">
    <location>
        <begin position="484"/>
        <end position="566"/>
    </location>
</feature>
<feature type="compositionally biased region" description="Polar residues" evidence="6">
    <location>
        <begin position="704"/>
        <end position="715"/>
    </location>
</feature>
<dbReference type="Proteomes" id="UP001152888">
    <property type="component" value="Unassembled WGS sequence"/>
</dbReference>
<feature type="compositionally biased region" description="Acidic residues" evidence="6">
    <location>
        <begin position="1477"/>
        <end position="1501"/>
    </location>
</feature>
<feature type="region of interest" description="Disordered" evidence="6">
    <location>
        <begin position="1474"/>
        <end position="1597"/>
    </location>
</feature>
<feature type="compositionally biased region" description="Low complexity" evidence="6">
    <location>
        <begin position="351"/>
        <end position="363"/>
    </location>
</feature>
<feature type="compositionally biased region" description="Polar residues" evidence="6">
    <location>
        <begin position="499"/>
        <end position="508"/>
    </location>
</feature>
<dbReference type="OrthoDB" id="442460at2759"/>
<keyword evidence="9" id="KW-1185">Reference proteome</keyword>
<dbReference type="GO" id="GO:0016926">
    <property type="term" value="P:protein desumoylation"/>
    <property type="evidence" value="ECO:0007669"/>
    <property type="project" value="TreeGrafter"/>
</dbReference>
<sequence length="1597" mass="178274">MSQYYEVLNQGEKPSDTQFYTNVEDQTVQYVITPDKTQVQFPTQQIVVTSGEQLMVVDGQPQQIIIDQSSVAYQTQQIQQVQQVQAPQAVMQQQMPQHTQLQQAQVVQQGQLQGQMQQPQTQMPQEIQTQRQQQAQMQHVQIQQHSSMQQQQSQQQNLSPQNQAPTQQQGGVQQQQSPAPQQQTQVLQPQQQQVQLQQQQVQVQGLQGHQFAVIHDNRMGGGTQQIFLMGTTSNASMVEQANQQQQQPIVLNHQLGQGNAIVRPASRIGAMVQGVRAAMRQPLIQQSPRPQQSRPQQMRSPGSVQGMQSPRVGQAVRQVTPGQQAKQVRPVMQRPQQFRAVLGGVPRGSPVGQIVGQTVGGQQRFRTGMIQQRSPTQMQRPGPPNQRFQTMQQVQQQSQQQLQMQQQAQVQQQGQIQQQDQIQQQQVQQQQTSSPDVEEMETNSNEEQEAVTLPDGNVVTVSTYKKMLAEQKARALNQNRQPLLGQPQQQQQLMSSLQTNGSPASLTPNAAKKRPPAPRTPRTSARGGPRTPAKRMQAQMHAQYMMGQPQQQQQQMQNHQQQQQIIANQQMRPSQANYIIQPPKPNQKPQQQRPLPAYIPSSQIQKIIESTAMTEEFSDSIRMLVLLENGEQRLITFTLPKEACTILEILEQVNVPFQAETNIQVTEANSNGINYIVTVGNVLPLRYQEEEESEQPPQGQPDQSVGTQDASSSSAVEPLQPPPAPPSSLQQMPPPHAPAPLQQPAAVSEQPSTPPKTPSPEPAKEVPKFVPGMLALCGACGYLSEDFNKCIRCNRKLPDNVKAIPATLRPSGSAGLGHKKEQPVPQLSQPPPPTPVNPVLQQNKPHITIKTISGGVKKKANKKSVEQESVVISSDEEEEDKPNVADNIIQKLGASVTICPVTKEPSSNEIIRHNSLRRTSSEELDENDFGISMKFRTIRIGSYRCIPAEKVSINAIRILLKVPHPSNDKDIKTLVFERENVVKVLASFNSSLPVLFLYVNPILAQKIRTELDMTADGDYYFDPISSQDESFRRVTFLPDDITEDEQKVIQTIFGPPNNILDELNIKEANDILIKTCPKDVTRTALGIGAFTEIKQLLTYPPEGRGRMSISTEDYLCLAQDQFLNDVIIDFYLKYLVENLPEEKRCKVHVFSTFFYNRLTTKPAKASRKSQPTELDPTLSPAQKRHARVKTWTKKVNLFEKDFIIVPINENAHWFLAIICFPGMDGCQTWDGKPIKIEVKKRTKKNPAAAGPSTPTATVKQDKTASAEKAILCDDGASSDKDEAEGDESDLESDESRAPSPTGSTSSGGVTGTAAPSPATVVTTPTTNTSTKKEPRPPIKQPCILIFDSLAGASRNRVVATLRDYLTCEYKAKMGTDRIYNRDIIKGANPKVPQQNNFTDCGLYVLQYVEQFFKDPIKDYHMPIKQIQNWFEEITVTKKREDIAILIRTLMREYGKDVRILPDITFPTLNGKLVERSFEDEEDEEMEEEATAEEEEEADEDSLTSKDESSIKQDPAKEESERGSSAVDMGDQESSSPIKPSSLAPSSDFAVQPVLNPKPDISEFPRQTNKDTLSILKAKRIVKNKNPGPSLKKQKIDE</sequence>
<dbReference type="InterPro" id="IPR003653">
    <property type="entry name" value="Peptidase_C48_C"/>
</dbReference>
<feature type="compositionally biased region" description="Low complexity" evidence="6">
    <location>
        <begin position="1297"/>
        <end position="1329"/>
    </location>
</feature>
<accession>A0A9P0JN16</accession>
<dbReference type="InterPro" id="IPR038765">
    <property type="entry name" value="Papain-like_cys_pep_sf"/>
</dbReference>
<evidence type="ECO:0000256" key="2">
    <source>
        <dbReference type="ARBA" id="ARBA00022553"/>
    </source>
</evidence>
<feature type="region of interest" description="Disordered" evidence="6">
    <location>
        <begin position="1240"/>
        <end position="1337"/>
    </location>
</feature>
<feature type="compositionally biased region" description="Low complexity" evidence="6">
    <location>
        <begin position="1246"/>
        <end position="1257"/>
    </location>
</feature>
<feature type="compositionally biased region" description="Low complexity" evidence="6">
    <location>
        <begin position="284"/>
        <end position="303"/>
    </location>
</feature>
<feature type="domain" description="Ubiquitin-like protease family profile" evidence="7">
    <location>
        <begin position="1107"/>
        <end position="1411"/>
    </location>
</feature>
<dbReference type="GO" id="GO:0005737">
    <property type="term" value="C:cytoplasm"/>
    <property type="evidence" value="ECO:0007669"/>
    <property type="project" value="TreeGrafter"/>
</dbReference>